<name>E6QP06_9ZZZZ</name>
<evidence type="ECO:0000313" key="1">
    <source>
        <dbReference type="EMBL" id="CBI08977.1"/>
    </source>
</evidence>
<comment type="caution">
    <text evidence="1">The sequence shown here is derived from an EMBL/GenBank/DDBJ whole genome shotgun (WGS) entry which is preliminary data.</text>
</comment>
<protein>
    <submittedName>
        <fullName evidence="1">Uncharacterized protein</fullName>
    </submittedName>
</protein>
<sequence length="33" mass="3544">MTQNLKHAKAPAGHFLSDPSPGLWIGETVVNQV</sequence>
<reference evidence="1" key="1">
    <citation type="submission" date="2009-10" db="EMBL/GenBank/DDBJ databases">
        <title>Diversity of trophic interactions inside an arsenic-rich microbial ecosystem.</title>
        <authorList>
            <person name="Bertin P.N."/>
            <person name="Heinrich-Salmeron A."/>
            <person name="Pelletier E."/>
            <person name="Goulhen-Chollet F."/>
            <person name="Arsene-Ploetze F."/>
            <person name="Gallien S."/>
            <person name="Calteau A."/>
            <person name="Vallenet D."/>
            <person name="Casiot C."/>
            <person name="Chane-Woon-Ming B."/>
            <person name="Giloteaux L."/>
            <person name="Barakat M."/>
            <person name="Bonnefoy V."/>
            <person name="Bruneel O."/>
            <person name="Chandler M."/>
            <person name="Cleiss J."/>
            <person name="Duran R."/>
            <person name="Elbaz-Poulichet F."/>
            <person name="Fonknechten N."/>
            <person name="Lauga B."/>
            <person name="Mornico D."/>
            <person name="Ortet P."/>
            <person name="Schaeffer C."/>
            <person name="Siguier P."/>
            <person name="Alexander Thil Smith A."/>
            <person name="Van Dorsselaer A."/>
            <person name="Weissenbach J."/>
            <person name="Medigue C."/>
            <person name="Le Paslier D."/>
        </authorList>
    </citation>
    <scope>NUCLEOTIDE SEQUENCE</scope>
</reference>
<proteinExistence type="predicted"/>
<gene>
    <name evidence="1" type="ORF">CARN6_2511</name>
</gene>
<accession>E6QP06</accession>
<dbReference type="EMBL" id="CABQ01000298">
    <property type="protein sequence ID" value="CBI08977.1"/>
    <property type="molecule type" value="Genomic_DNA"/>
</dbReference>
<organism evidence="1">
    <name type="scientific">mine drainage metagenome</name>
    <dbReference type="NCBI Taxonomy" id="410659"/>
    <lineage>
        <taxon>unclassified sequences</taxon>
        <taxon>metagenomes</taxon>
        <taxon>ecological metagenomes</taxon>
    </lineage>
</organism>
<dbReference type="AlphaFoldDB" id="E6QP06"/>